<proteinExistence type="predicted"/>
<keyword evidence="2" id="KW-1185">Reference proteome</keyword>
<gene>
    <name evidence="1" type="ORF">PUV54_02960</name>
</gene>
<reference evidence="1" key="1">
    <citation type="submission" date="2023-02" db="EMBL/GenBank/DDBJ databases">
        <title>Genome sequence of Hyphococcus flavus.</title>
        <authorList>
            <person name="Rong J.-C."/>
            <person name="Zhao Q."/>
            <person name="Yi M."/>
            <person name="Wu J.-Y."/>
        </authorList>
    </citation>
    <scope>NUCLEOTIDE SEQUENCE</scope>
    <source>
        <strain evidence="1">MCCC 1K03223</strain>
    </source>
</reference>
<evidence type="ECO:0000313" key="2">
    <source>
        <dbReference type="Proteomes" id="UP001214043"/>
    </source>
</evidence>
<dbReference type="EMBL" id="CP118166">
    <property type="protein sequence ID" value="WDI32151.1"/>
    <property type="molecule type" value="Genomic_DNA"/>
</dbReference>
<organism evidence="1 2">
    <name type="scientific">Hyphococcus flavus</name>
    <dbReference type="NCBI Taxonomy" id="1866326"/>
    <lineage>
        <taxon>Bacteria</taxon>
        <taxon>Pseudomonadati</taxon>
        <taxon>Pseudomonadota</taxon>
        <taxon>Alphaproteobacteria</taxon>
        <taxon>Parvularculales</taxon>
        <taxon>Parvularculaceae</taxon>
        <taxon>Hyphococcus</taxon>
    </lineage>
</organism>
<dbReference type="Pfam" id="PF09550">
    <property type="entry name" value="Phage_TAC_6"/>
    <property type="match status" value="1"/>
</dbReference>
<dbReference type="AlphaFoldDB" id="A0AAE9ZJD4"/>
<evidence type="ECO:0000313" key="1">
    <source>
        <dbReference type="EMBL" id="WDI32151.1"/>
    </source>
</evidence>
<dbReference type="Proteomes" id="UP001214043">
    <property type="component" value="Chromosome"/>
</dbReference>
<accession>A0AAE9ZJD4</accession>
<name>A0AAE9ZJD4_9PROT</name>
<protein>
    <submittedName>
        <fullName evidence="1">Phage tail assembly chaperone</fullName>
    </submittedName>
</protein>
<dbReference type="InterPro" id="IPR019056">
    <property type="entry name" value="Phage_TAC_6"/>
</dbReference>
<sequence length="55" mass="6028">MFSFAVLRLGLTPENFWRLGVAEWSTLIAAIAPQGGMTRADLNALINKVSENKHA</sequence>
<dbReference type="KEGG" id="hfl:PUV54_02960"/>
<dbReference type="RefSeq" id="WP_274494046.1">
    <property type="nucleotide sequence ID" value="NZ_CP118166.1"/>
</dbReference>